<gene>
    <name evidence="1" type="ORF">P5G49_13920</name>
</gene>
<accession>A0ABT8JTR8</accession>
<proteinExistence type="predicted"/>
<reference evidence="1" key="1">
    <citation type="submission" date="2023-03" db="EMBL/GenBank/DDBJ databases">
        <title>MT1 and MT2 Draft Genomes of Novel Species.</title>
        <authorList>
            <person name="Venkateswaran K."/>
        </authorList>
    </citation>
    <scope>NUCLEOTIDE SEQUENCE</scope>
    <source>
        <strain evidence="1">F6_3S_P_2</strain>
    </source>
</reference>
<keyword evidence="2" id="KW-1185">Reference proteome</keyword>
<sequence length="80" mass="8961">MRILFLLGIILLIILGGCSSPTLKDALERNGSKNVEILFQDHTDNVVLFLNEDDTGQPMLSLNTFVRENSRYKYDSGTGE</sequence>
<evidence type="ECO:0000313" key="2">
    <source>
        <dbReference type="Proteomes" id="UP001175097"/>
    </source>
</evidence>
<comment type="caution">
    <text evidence="1">The sequence shown here is derived from an EMBL/GenBank/DDBJ whole genome shotgun (WGS) entry which is preliminary data.</text>
</comment>
<dbReference type="RefSeq" id="WP_301244689.1">
    <property type="nucleotide sequence ID" value="NZ_JAROCC010000012.1"/>
</dbReference>
<dbReference type="EMBL" id="JAROCC010000012">
    <property type="protein sequence ID" value="MDN4608555.1"/>
    <property type="molecule type" value="Genomic_DNA"/>
</dbReference>
<dbReference type="PROSITE" id="PS51257">
    <property type="entry name" value="PROKAR_LIPOPROTEIN"/>
    <property type="match status" value="1"/>
</dbReference>
<evidence type="ECO:0000313" key="1">
    <source>
        <dbReference type="EMBL" id="MDN4608555.1"/>
    </source>
</evidence>
<name>A0ABT8JTR8_9BACL</name>
<organism evidence="1 2">
    <name type="scientific">Sporosarcina highlanderae</name>
    <dbReference type="NCBI Taxonomy" id="3035916"/>
    <lineage>
        <taxon>Bacteria</taxon>
        <taxon>Bacillati</taxon>
        <taxon>Bacillota</taxon>
        <taxon>Bacilli</taxon>
        <taxon>Bacillales</taxon>
        <taxon>Caryophanaceae</taxon>
        <taxon>Sporosarcina</taxon>
    </lineage>
</organism>
<protein>
    <submittedName>
        <fullName evidence="1">Uncharacterized protein</fullName>
    </submittedName>
</protein>
<dbReference type="Proteomes" id="UP001175097">
    <property type="component" value="Unassembled WGS sequence"/>
</dbReference>